<keyword evidence="2" id="KW-0067">ATP-binding</keyword>
<dbReference type="InterPro" id="IPR025420">
    <property type="entry name" value="DUF4143"/>
</dbReference>
<dbReference type="EMBL" id="WCTY01000036">
    <property type="protein sequence ID" value="KAB4180991.1"/>
    <property type="molecule type" value="Genomic_DNA"/>
</dbReference>
<dbReference type="InterPro" id="IPR041682">
    <property type="entry name" value="AAA_14"/>
</dbReference>
<evidence type="ECO:0000313" key="3">
    <source>
        <dbReference type="Proteomes" id="UP000487221"/>
    </source>
</evidence>
<evidence type="ECO:0000313" key="2">
    <source>
        <dbReference type="EMBL" id="KAB4180991.1"/>
    </source>
</evidence>
<dbReference type="Pfam" id="PF13635">
    <property type="entry name" value="DUF4143"/>
    <property type="match status" value="1"/>
</dbReference>
<dbReference type="PANTHER" id="PTHR43566">
    <property type="entry name" value="CONSERVED PROTEIN"/>
    <property type="match status" value="1"/>
</dbReference>
<organism evidence="2 3">
    <name type="scientific">Bacteroides uniformis</name>
    <dbReference type="NCBI Taxonomy" id="820"/>
    <lineage>
        <taxon>Bacteria</taxon>
        <taxon>Pseudomonadati</taxon>
        <taxon>Bacteroidota</taxon>
        <taxon>Bacteroidia</taxon>
        <taxon>Bacteroidales</taxon>
        <taxon>Bacteroidaceae</taxon>
        <taxon>Bacteroides</taxon>
    </lineage>
</organism>
<feature type="domain" description="AAA+ ATPase" evidence="1">
    <location>
        <begin position="16"/>
        <end position="136"/>
    </location>
</feature>
<reference evidence="2 3" key="1">
    <citation type="journal article" date="2019" name="Nat. Med.">
        <title>A library of human gut bacterial isolates paired with longitudinal multiomics data enables mechanistic microbiome research.</title>
        <authorList>
            <person name="Poyet M."/>
            <person name="Groussin M."/>
            <person name="Gibbons S.M."/>
            <person name="Avila-Pacheco J."/>
            <person name="Jiang X."/>
            <person name="Kearney S.M."/>
            <person name="Perrotta A.R."/>
            <person name="Berdy B."/>
            <person name="Zhao S."/>
            <person name="Lieberman T.D."/>
            <person name="Swanson P.K."/>
            <person name="Smith M."/>
            <person name="Roesemann S."/>
            <person name="Alexander J.E."/>
            <person name="Rich S.A."/>
            <person name="Livny J."/>
            <person name="Vlamakis H."/>
            <person name="Clish C."/>
            <person name="Bullock K."/>
            <person name="Deik A."/>
            <person name="Scott J."/>
            <person name="Pierce K.A."/>
            <person name="Xavier R.J."/>
            <person name="Alm E.J."/>
        </authorList>
    </citation>
    <scope>NUCLEOTIDE SEQUENCE [LARGE SCALE GENOMIC DNA]</scope>
    <source>
        <strain evidence="2 3">BIOML-A19</strain>
    </source>
</reference>
<dbReference type="Proteomes" id="UP000487221">
    <property type="component" value="Unassembled WGS sequence"/>
</dbReference>
<dbReference type="PANTHER" id="PTHR43566:SF1">
    <property type="entry name" value="AAA+ ATPASE DOMAIN-CONTAINING PROTEIN"/>
    <property type="match status" value="1"/>
</dbReference>
<dbReference type="Pfam" id="PF13173">
    <property type="entry name" value="AAA_14"/>
    <property type="match status" value="1"/>
</dbReference>
<dbReference type="RefSeq" id="WP_151875930.1">
    <property type="nucleotide sequence ID" value="NZ_WCTY01000036.1"/>
</dbReference>
<keyword evidence="2" id="KW-0547">Nucleotide-binding</keyword>
<gene>
    <name evidence="2" type="ORF">GAQ44_17380</name>
</gene>
<dbReference type="InterPro" id="IPR027417">
    <property type="entry name" value="P-loop_NTPase"/>
</dbReference>
<name>A0A7J5GTX7_BACUN</name>
<dbReference type="SUPFAM" id="SSF52540">
    <property type="entry name" value="P-loop containing nucleoside triphosphate hydrolases"/>
    <property type="match status" value="1"/>
</dbReference>
<evidence type="ECO:0000259" key="1">
    <source>
        <dbReference type="SMART" id="SM00382"/>
    </source>
</evidence>
<protein>
    <submittedName>
        <fullName evidence="2">ATP-binding protein</fullName>
    </submittedName>
</protein>
<dbReference type="SMART" id="SM00382">
    <property type="entry name" value="AAA"/>
    <property type="match status" value="1"/>
</dbReference>
<sequence>MIERILRQKIEGMIGSEKAVIIMGPRQVGKSTLLHEMFGASQDVLWLNGDEPDVQELFANVTSTRLRAIIGKKKYVIVDEAQRIADVGVKLKLITDQIKEVQLIATGSSSFELASKLNEPLTGRKREYKMYPLSFGELVEHTNLLEEKRMIPHRLVYGYYPEVVTNQGDEKLILKELADSYLYKDILALDSIGKPDKLVKLLQALALQIGSQVSYSEVGQLVGLDTKTVDRYIDVLEKNYVIFRLNSFARNLRNELKVSRKIYFYDNGIRNAVLANFSILESRTNEEAGALWENFIISERLKRNAYFGSYCNYWFWRTQQQKEIDYIEEEDGKISTFEFKWNPLAKYKYPKQFVEAYPGSSFTVVTPANMEDFLL</sequence>
<dbReference type="GO" id="GO:0005524">
    <property type="term" value="F:ATP binding"/>
    <property type="evidence" value="ECO:0007669"/>
    <property type="project" value="UniProtKB-KW"/>
</dbReference>
<proteinExistence type="predicted"/>
<comment type="caution">
    <text evidence="2">The sequence shown here is derived from an EMBL/GenBank/DDBJ whole genome shotgun (WGS) entry which is preliminary data.</text>
</comment>
<accession>A0A7J5GTX7</accession>
<dbReference type="AlphaFoldDB" id="A0A7J5GTX7"/>
<dbReference type="InterPro" id="IPR003593">
    <property type="entry name" value="AAA+_ATPase"/>
</dbReference>